<dbReference type="SUPFAM" id="SSF47986">
    <property type="entry name" value="DEATH domain"/>
    <property type="match status" value="1"/>
</dbReference>
<dbReference type="OrthoDB" id="18740at2759"/>
<organism evidence="2">
    <name type="scientific">Darwinula stevensoni</name>
    <dbReference type="NCBI Taxonomy" id="69355"/>
    <lineage>
        <taxon>Eukaryota</taxon>
        <taxon>Metazoa</taxon>
        <taxon>Ecdysozoa</taxon>
        <taxon>Arthropoda</taxon>
        <taxon>Crustacea</taxon>
        <taxon>Oligostraca</taxon>
        <taxon>Ostracoda</taxon>
        <taxon>Podocopa</taxon>
        <taxon>Podocopida</taxon>
        <taxon>Darwinulocopina</taxon>
        <taxon>Darwinuloidea</taxon>
        <taxon>Darwinulidae</taxon>
        <taxon>Darwinula</taxon>
    </lineage>
</organism>
<proteinExistence type="predicted"/>
<dbReference type="CDD" id="cd01671">
    <property type="entry name" value="CARD"/>
    <property type="match status" value="1"/>
</dbReference>
<name>A0A7R9FSC4_9CRUS</name>
<sequence length="304" mass="34827">MSGTPSRAVDACTTAEIGNREANRGCEGVSGISVVLSPGLYFQEGEGSHGNHHIHKVISLLEVLSGERLSRERGSQRFHQIHNVQAVLNFLERRRILLVDIRDVDIRAVDIVDGEPKLIVGLLWTLILHYRVSKIVHDGSRGKDALLKWVGEHKNVKDFHKSWTDGLAFVAILRRHKRALGRLTRNWDQLLEKLDADQISGKLIAKGILNHEWDGERDAKQWKRREVILLKVHGKGSDGMRAFLDALEEIGQSHLMRDRPQLTKAIGVQRPWCPMDQRITMRTQCNRWMWRMRLTCQVLTLMET</sequence>
<dbReference type="InterPro" id="IPR011029">
    <property type="entry name" value="DEATH-like_dom_sf"/>
</dbReference>
<evidence type="ECO:0000313" key="2">
    <source>
        <dbReference type="EMBL" id="CAD7253097.1"/>
    </source>
</evidence>
<dbReference type="PANTHER" id="PTHR11915">
    <property type="entry name" value="SPECTRIN/FILAMIN RELATED CYTOSKELETAL PROTEIN"/>
    <property type="match status" value="1"/>
</dbReference>
<reference evidence="2" key="1">
    <citation type="submission" date="2020-11" db="EMBL/GenBank/DDBJ databases">
        <authorList>
            <person name="Tran Van P."/>
        </authorList>
    </citation>
    <scope>NUCLEOTIDE SEQUENCE</scope>
</reference>
<protein>
    <recommendedName>
        <fullName evidence="1">Calponin-homology (CH) domain-containing protein</fullName>
    </recommendedName>
</protein>
<keyword evidence="3" id="KW-1185">Reference proteome</keyword>
<evidence type="ECO:0000313" key="3">
    <source>
        <dbReference type="Proteomes" id="UP000677054"/>
    </source>
</evidence>
<dbReference type="Pfam" id="PF00307">
    <property type="entry name" value="CH"/>
    <property type="match status" value="1"/>
</dbReference>
<dbReference type="EMBL" id="LR904798">
    <property type="protein sequence ID" value="CAD7253097.1"/>
    <property type="molecule type" value="Genomic_DNA"/>
</dbReference>
<dbReference type="EMBL" id="CAJPEV010005281">
    <property type="protein sequence ID" value="CAG0902970.1"/>
    <property type="molecule type" value="Genomic_DNA"/>
</dbReference>
<dbReference type="Proteomes" id="UP000677054">
    <property type="component" value="Unassembled WGS sequence"/>
</dbReference>
<dbReference type="Gene3D" id="1.10.418.10">
    <property type="entry name" value="Calponin-like domain"/>
    <property type="match status" value="1"/>
</dbReference>
<dbReference type="InterPro" id="IPR001715">
    <property type="entry name" value="CH_dom"/>
</dbReference>
<evidence type="ECO:0000259" key="1">
    <source>
        <dbReference type="Pfam" id="PF00307"/>
    </source>
</evidence>
<accession>A0A7R9FSC4</accession>
<feature type="domain" description="Calponin-homology (CH)" evidence="1">
    <location>
        <begin position="59"/>
        <end position="131"/>
    </location>
</feature>
<dbReference type="InterPro" id="IPR036872">
    <property type="entry name" value="CH_dom_sf"/>
</dbReference>
<gene>
    <name evidence="2" type="ORF">DSTB1V02_LOCUS12847</name>
</gene>
<dbReference type="Gene3D" id="1.10.533.10">
    <property type="entry name" value="Death Domain, Fas"/>
    <property type="match status" value="1"/>
</dbReference>
<dbReference type="SUPFAM" id="SSF47576">
    <property type="entry name" value="Calponin-homology domain, CH-domain"/>
    <property type="match status" value="1"/>
</dbReference>
<dbReference type="AlphaFoldDB" id="A0A7R9FSC4"/>